<dbReference type="Proteomes" id="UP001549921">
    <property type="component" value="Unassembled WGS sequence"/>
</dbReference>
<feature type="compositionally biased region" description="Basic residues" evidence="1">
    <location>
        <begin position="108"/>
        <end position="127"/>
    </location>
</feature>
<feature type="region of interest" description="Disordered" evidence="1">
    <location>
        <begin position="103"/>
        <end position="211"/>
    </location>
</feature>
<feature type="region of interest" description="Disordered" evidence="1">
    <location>
        <begin position="33"/>
        <end position="61"/>
    </location>
</feature>
<evidence type="ECO:0000256" key="1">
    <source>
        <dbReference type="SAM" id="MobiDB-lite"/>
    </source>
</evidence>
<feature type="compositionally biased region" description="Basic residues" evidence="1">
    <location>
        <begin position="169"/>
        <end position="179"/>
    </location>
</feature>
<dbReference type="AlphaFoldDB" id="A0ABD0TJU2"/>
<dbReference type="PANTHER" id="PTHR46601">
    <property type="entry name" value="ULP_PROTEASE DOMAIN-CONTAINING PROTEIN"/>
    <property type="match status" value="1"/>
</dbReference>
<sequence length="923" mass="107166">MKFCKQNDTAMLFKCLTRNYFGFRCSLSTHNMENDKNKEKKKSKKRNQDSLAYKKHREKANARKRKFLDKMTPEQKEMKRLKDREYYQRKKAENKVKTINDMTEREKRKQRKAWRKNSQKYRQKKKTLANVLADSPPCSENEMENNIHESRKTAGRKQVKKDKAQAYRTVKKQKHKIQKMQRTIDQLRKKVERNRRRQERTSQKNADTPTRKVNELTRGCTVTQEVRKRLIFGEVLTTQLKETVDKLPKNSKQREAFQKCVSGNRLKKYRLNNMAKQLLSKNKSNDNILTSNRRRPIFLITKKIREEIHKFFERDDVSRICPGKKDCLKGGKQKRLLLETVKNLHPQFCTETGIRVSYSTLLRAKPYWVVHPTKRDRDTCLCVRHENFEYKLNKLNRLGELPHNSTSQCIKAYSCDITSYECMFGLCGDCKEIKIDSGSNEATVQYFQWQVTKEDRIIKGEKKTVKLTKKVTVTSTVKDLKMSLAADISAMKKHAYGISENLKAKRELKDKLKETEIMIQIDFAENYMTKYGKEIQSIRFGASKGQLSIHTGVLYAKNDTSLETVPFATVSDNLDHQAHAVWGHLKSSLQKILSARPHVNTLHVFSDGPTSQYRNRTNIFLWIKTLMDHFPQITASTWTFSEPGHGKGPMDGVGGVLKKSADDHVLRGNDVNTAKDFVRLLKNSTVALHEVTDDEITTFKTMIPKKIDAIPGIMNITKIVWQNASDVSILLYQFSKLLREIKLQAFSVQNKENEIQEPSEIDVDIEINQDFLNSLNINRESIYGAVYGSDTSDDENLQTVSDRLHGNNDDIGAGTSYGNDKENFHPNMIRPKTFLLINVPTENKKNNYRYVAVADTSIDEDGDIKVTFLRCQHNSAKIFKIEHNDVSYISYEQIVKILPTPKLQKKGSRSFYYFDENMDIFEK</sequence>
<comment type="caution">
    <text evidence="2">The sequence shown here is derived from an EMBL/GenBank/DDBJ whole genome shotgun (WGS) entry which is preliminary data.</text>
</comment>
<dbReference type="PANTHER" id="PTHR46601:SF2">
    <property type="entry name" value="UBIQUITIN-LIKE PROTEASE FAMILY PROFILE DOMAIN-CONTAINING PROTEIN"/>
    <property type="match status" value="1"/>
</dbReference>
<gene>
    <name evidence="2" type="ORF">ABMA28_013857</name>
</gene>
<name>A0ABD0TJU2_LOXSC</name>
<reference evidence="2 3" key="1">
    <citation type="submission" date="2024-06" db="EMBL/GenBank/DDBJ databases">
        <title>A chromosome-level genome assembly of beet webworm, Loxostege sticticalis.</title>
        <authorList>
            <person name="Zhang Y."/>
        </authorList>
    </citation>
    <scope>NUCLEOTIDE SEQUENCE [LARGE SCALE GENOMIC DNA]</scope>
    <source>
        <strain evidence="2">AQ028</strain>
        <tissue evidence="2">Male pupae</tissue>
    </source>
</reference>
<organism evidence="2 3">
    <name type="scientific">Loxostege sticticalis</name>
    <name type="common">Beet webworm moth</name>
    <dbReference type="NCBI Taxonomy" id="481309"/>
    <lineage>
        <taxon>Eukaryota</taxon>
        <taxon>Metazoa</taxon>
        <taxon>Ecdysozoa</taxon>
        <taxon>Arthropoda</taxon>
        <taxon>Hexapoda</taxon>
        <taxon>Insecta</taxon>
        <taxon>Pterygota</taxon>
        <taxon>Neoptera</taxon>
        <taxon>Endopterygota</taxon>
        <taxon>Lepidoptera</taxon>
        <taxon>Glossata</taxon>
        <taxon>Ditrysia</taxon>
        <taxon>Pyraloidea</taxon>
        <taxon>Crambidae</taxon>
        <taxon>Pyraustinae</taxon>
        <taxon>Loxostege</taxon>
    </lineage>
</organism>
<dbReference type="EMBL" id="JBEDNZ010000004">
    <property type="protein sequence ID" value="KAL0849598.1"/>
    <property type="molecule type" value="Genomic_DNA"/>
</dbReference>
<protein>
    <submittedName>
        <fullName evidence="2">Uncharacterized protein</fullName>
    </submittedName>
</protein>
<evidence type="ECO:0000313" key="2">
    <source>
        <dbReference type="EMBL" id="KAL0849598.1"/>
    </source>
</evidence>
<proteinExistence type="predicted"/>
<accession>A0ABD0TJU2</accession>
<evidence type="ECO:0000313" key="3">
    <source>
        <dbReference type="Proteomes" id="UP001549921"/>
    </source>
</evidence>